<dbReference type="EMBL" id="ADAD01000010">
    <property type="protein sequence ID" value="EEY36113.1"/>
    <property type="molecule type" value="Genomic_DNA"/>
</dbReference>
<dbReference type="RefSeq" id="WP_006806272.1">
    <property type="nucleotide sequence ID" value="NZ_ADAD01000010.1"/>
</dbReference>
<keyword evidence="3" id="KW-0472">Membrane</keyword>
<dbReference type="Pfam" id="PF03180">
    <property type="entry name" value="Lipoprotein_9"/>
    <property type="match status" value="1"/>
</dbReference>
<dbReference type="AlphaFoldDB" id="D0GIG6"/>
<protein>
    <recommendedName>
        <fullName evidence="6">Lipoprotein</fullName>
    </recommendedName>
</protein>
<comment type="subcellular location">
    <subcellularLocation>
        <location evidence="1">Membrane</location>
        <topology evidence="1">Lipid-anchor</topology>
    </subcellularLocation>
</comment>
<dbReference type="PANTHER" id="PTHR30429">
    <property type="entry name" value="D-METHIONINE-BINDING LIPOPROTEIN METQ"/>
    <property type="match status" value="1"/>
</dbReference>
<evidence type="ECO:0000256" key="3">
    <source>
        <dbReference type="ARBA" id="ARBA00023136"/>
    </source>
</evidence>
<evidence type="ECO:0000313" key="9">
    <source>
        <dbReference type="Proteomes" id="UP000004226"/>
    </source>
</evidence>
<dbReference type="PIRSF" id="PIRSF002854">
    <property type="entry name" value="MetQ"/>
    <property type="match status" value="1"/>
</dbReference>
<dbReference type="PROSITE" id="PS51257">
    <property type="entry name" value="PROKAR_LIPOPROTEIN"/>
    <property type="match status" value="1"/>
</dbReference>
<evidence type="ECO:0000256" key="6">
    <source>
        <dbReference type="PIRNR" id="PIRNR002854"/>
    </source>
</evidence>
<organism evidence="8 9">
    <name type="scientific">Pseudoleptotrichia goodfellowii F0264</name>
    <dbReference type="NCBI Taxonomy" id="596323"/>
    <lineage>
        <taxon>Bacteria</taxon>
        <taxon>Fusobacteriati</taxon>
        <taxon>Fusobacteriota</taxon>
        <taxon>Fusobacteriia</taxon>
        <taxon>Fusobacteriales</taxon>
        <taxon>Leptotrichiaceae</taxon>
        <taxon>Pseudoleptotrichia</taxon>
    </lineage>
</organism>
<dbReference type="InterPro" id="IPR004872">
    <property type="entry name" value="Lipoprotein_NlpA"/>
</dbReference>
<dbReference type="PANTHER" id="PTHR30429:SF0">
    <property type="entry name" value="METHIONINE-BINDING LIPOPROTEIN METQ"/>
    <property type="match status" value="1"/>
</dbReference>
<evidence type="ECO:0000256" key="5">
    <source>
        <dbReference type="ARBA" id="ARBA00023288"/>
    </source>
</evidence>
<sequence>MKKIILFLTVALIFAVSCGEKKESKKENEKLTVTATPILAGELVTLVKDDLKKEGIDLEVVIFNDYVQPNKALQDKSVDANLFQHTPYMNNFGKKNNFEMAAVGKVYLPTMALYSDKVKSLEELKDGATIFIPNDPTNLTRALLLLDKKGLIKLKDNTKLDSKLSDIVENRKNLKFVELSAEQIAPRYKEVDAAFITGSYALDSGLNPKDNGILSEDKDSPYVNVLATLKGRENEEKIQKLLKALQSEKVKKYIEEKYKDVIIPAF</sequence>
<proteinExistence type="inferred from homology"/>
<dbReference type="Proteomes" id="UP000004226">
    <property type="component" value="Unassembled WGS sequence"/>
</dbReference>
<reference evidence="8 9" key="1">
    <citation type="submission" date="2009-10" db="EMBL/GenBank/DDBJ databases">
        <authorList>
            <person name="Harkins D.M."/>
            <person name="Madupu R."/>
            <person name="Durkin A.S."/>
            <person name="Torralba M."/>
            <person name="Methe B."/>
            <person name="Sutton G.G."/>
            <person name="Strausberg R.L."/>
            <person name="Nelson K.E."/>
        </authorList>
    </citation>
    <scope>NUCLEOTIDE SEQUENCE [LARGE SCALE GENOMIC DNA]</scope>
    <source>
        <strain evidence="8 9">F0264</strain>
    </source>
</reference>
<keyword evidence="9" id="KW-1185">Reference proteome</keyword>
<keyword evidence="5 6" id="KW-0449">Lipoprotein</keyword>
<evidence type="ECO:0000256" key="1">
    <source>
        <dbReference type="ARBA" id="ARBA00004635"/>
    </source>
</evidence>
<comment type="caution">
    <text evidence="8">The sequence shown here is derived from an EMBL/GenBank/DDBJ whole genome shotgun (WGS) entry which is preliminary data.</text>
</comment>
<feature type="lipid moiety-binding region" description="S-diacylglycerol cysteine" evidence="7">
    <location>
        <position position="18"/>
    </location>
</feature>
<comment type="similarity">
    <text evidence="6">Belongs to the nlpA lipoprotein family.</text>
</comment>
<evidence type="ECO:0000256" key="4">
    <source>
        <dbReference type="ARBA" id="ARBA00023139"/>
    </source>
</evidence>
<accession>D0GIG6</accession>
<gene>
    <name evidence="8" type="ORF">HMPREF0554_0227</name>
</gene>
<dbReference type="SUPFAM" id="SSF53850">
    <property type="entry name" value="Periplasmic binding protein-like II"/>
    <property type="match status" value="1"/>
</dbReference>
<name>D0GIG6_9FUSO</name>
<keyword evidence="4" id="KW-0564">Palmitate</keyword>
<evidence type="ECO:0000313" key="8">
    <source>
        <dbReference type="EMBL" id="EEY36113.1"/>
    </source>
</evidence>
<dbReference type="eggNOG" id="COG1464">
    <property type="taxonomic scope" value="Bacteria"/>
</dbReference>
<evidence type="ECO:0000256" key="2">
    <source>
        <dbReference type="ARBA" id="ARBA00022729"/>
    </source>
</evidence>
<dbReference type="Gene3D" id="3.40.190.10">
    <property type="entry name" value="Periplasmic binding protein-like II"/>
    <property type="match status" value="2"/>
</dbReference>
<dbReference type="GO" id="GO:0016020">
    <property type="term" value="C:membrane"/>
    <property type="evidence" value="ECO:0007669"/>
    <property type="project" value="UniProtKB-SubCell"/>
</dbReference>
<evidence type="ECO:0000256" key="7">
    <source>
        <dbReference type="PIRSR" id="PIRSR002854-1"/>
    </source>
</evidence>
<keyword evidence="2" id="KW-0732">Signal</keyword>